<reference evidence="2" key="2">
    <citation type="submission" date="2025-09" db="UniProtKB">
        <authorList>
            <consortium name="Ensembl"/>
        </authorList>
    </citation>
    <scope>IDENTIFICATION</scope>
</reference>
<protein>
    <submittedName>
        <fullName evidence="2">Uncharacterized protein</fullName>
    </submittedName>
</protein>
<organism evidence="2 3">
    <name type="scientific">Cyclopterus lumpus</name>
    <name type="common">Lumpsucker</name>
    <dbReference type="NCBI Taxonomy" id="8103"/>
    <lineage>
        <taxon>Eukaryota</taxon>
        <taxon>Metazoa</taxon>
        <taxon>Chordata</taxon>
        <taxon>Craniata</taxon>
        <taxon>Vertebrata</taxon>
        <taxon>Euteleostomi</taxon>
        <taxon>Actinopterygii</taxon>
        <taxon>Neopterygii</taxon>
        <taxon>Teleostei</taxon>
        <taxon>Neoteleostei</taxon>
        <taxon>Acanthomorphata</taxon>
        <taxon>Eupercaria</taxon>
        <taxon>Perciformes</taxon>
        <taxon>Cottioidei</taxon>
        <taxon>Cottales</taxon>
        <taxon>Cyclopteridae</taxon>
        <taxon>Cyclopterus</taxon>
    </lineage>
</organism>
<feature type="region of interest" description="Disordered" evidence="1">
    <location>
        <begin position="1"/>
        <end position="30"/>
    </location>
</feature>
<evidence type="ECO:0000313" key="2">
    <source>
        <dbReference type="Ensembl" id="ENSCLMP00005005071.1"/>
    </source>
</evidence>
<keyword evidence="3" id="KW-1185">Reference proteome</keyword>
<name>A0A8C2WIR5_CYCLU</name>
<dbReference type="GeneTree" id="ENSGT01010000230306"/>
<dbReference type="Proteomes" id="UP000694565">
    <property type="component" value="Unplaced"/>
</dbReference>
<evidence type="ECO:0000256" key="1">
    <source>
        <dbReference type="SAM" id="MobiDB-lite"/>
    </source>
</evidence>
<dbReference type="Ensembl" id="ENSCLMT00005005428.1">
    <property type="protein sequence ID" value="ENSCLMP00005005071.1"/>
    <property type="gene ID" value="ENSCLMG00005002730.1"/>
</dbReference>
<dbReference type="AlphaFoldDB" id="A0A8C2WIR5"/>
<reference evidence="2" key="1">
    <citation type="submission" date="2025-08" db="UniProtKB">
        <authorList>
            <consortium name="Ensembl"/>
        </authorList>
    </citation>
    <scope>IDENTIFICATION</scope>
</reference>
<accession>A0A8C2WIR5</accession>
<proteinExistence type="predicted"/>
<evidence type="ECO:0000313" key="3">
    <source>
        <dbReference type="Proteomes" id="UP000694565"/>
    </source>
</evidence>
<sequence>MAGEDGAGRSRPAPREGRARTPGACPADSDRRMARTWTAAAEAACSTCPSWAALLSGGDGAMWTGVHTDEILTRSRLATCLYHCYCHT</sequence>